<organism evidence="1">
    <name type="scientific">viral metagenome</name>
    <dbReference type="NCBI Taxonomy" id="1070528"/>
    <lineage>
        <taxon>unclassified sequences</taxon>
        <taxon>metagenomes</taxon>
        <taxon>organismal metagenomes</taxon>
    </lineage>
</organism>
<reference evidence="1" key="1">
    <citation type="submission" date="2020-03" db="EMBL/GenBank/DDBJ databases">
        <title>The deep terrestrial virosphere.</title>
        <authorList>
            <person name="Holmfeldt K."/>
            <person name="Nilsson E."/>
            <person name="Simone D."/>
            <person name="Lopez-Fernandez M."/>
            <person name="Wu X."/>
            <person name="de Brujin I."/>
            <person name="Lundin D."/>
            <person name="Andersson A."/>
            <person name="Bertilsson S."/>
            <person name="Dopson M."/>
        </authorList>
    </citation>
    <scope>NUCLEOTIDE SEQUENCE</scope>
    <source>
        <strain evidence="1">TM448A02524</strain>
    </source>
</reference>
<accession>A0A6H1ZXJ5</accession>
<dbReference type="EMBL" id="MT144320">
    <property type="protein sequence ID" value="QJA52182.1"/>
    <property type="molecule type" value="Genomic_DNA"/>
</dbReference>
<proteinExistence type="predicted"/>
<sequence>MRVCYKCGKVIKGNAVFTSPPVFMIRLGIDSSKAYQPKCYEKAEKEAAKELQPQV</sequence>
<protein>
    <submittedName>
        <fullName evidence="1">Uncharacterized protein</fullName>
    </submittedName>
</protein>
<evidence type="ECO:0000313" key="1">
    <source>
        <dbReference type="EMBL" id="QJA52182.1"/>
    </source>
</evidence>
<gene>
    <name evidence="1" type="ORF">TM448A02524_0003</name>
</gene>
<dbReference type="AlphaFoldDB" id="A0A6H1ZXJ5"/>
<name>A0A6H1ZXJ5_9ZZZZ</name>